<proteinExistence type="predicted"/>
<organism evidence="1 2">
    <name type="scientific">Paenibacillus farraposensis</name>
    <dbReference type="NCBI Taxonomy" id="2807095"/>
    <lineage>
        <taxon>Bacteria</taxon>
        <taxon>Bacillati</taxon>
        <taxon>Bacillota</taxon>
        <taxon>Bacilli</taxon>
        <taxon>Bacillales</taxon>
        <taxon>Paenibacillaceae</taxon>
        <taxon>Paenibacillus</taxon>
    </lineage>
</organism>
<dbReference type="EMBL" id="JBHTNZ010000174">
    <property type="protein sequence ID" value="MFD1464347.1"/>
    <property type="molecule type" value="Genomic_DNA"/>
</dbReference>
<accession>A0ABW4DI27</accession>
<sequence>ECKCEVQVRSTKEIQTNNGSAGYEDGRRAEMARFACLGVRHKCLTPRASPLVVVSGKAAYNESKL</sequence>
<evidence type="ECO:0000313" key="2">
    <source>
        <dbReference type="Proteomes" id="UP001597340"/>
    </source>
</evidence>
<feature type="non-terminal residue" evidence="1">
    <location>
        <position position="1"/>
    </location>
</feature>
<dbReference type="RefSeq" id="WP_377571219.1">
    <property type="nucleotide sequence ID" value="NZ_JBHTNZ010000174.1"/>
</dbReference>
<comment type="caution">
    <text evidence="1">The sequence shown here is derived from an EMBL/GenBank/DDBJ whole genome shotgun (WGS) entry which is preliminary data.</text>
</comment>
<reference evidence="2" key="1">
    <citation type="journal article" date="2019" name="Int. J. Syst. Evol. Microbiol.">
        <title>The Global Catalogue of Microorganisms (GCM) 10K type strain sequencing project: providing services to taxonomists for standard genome sequencing and annotation.</title>
        <authorList>
            <consortium name="The Broad Institute Genomics Platform"/>
            <consortium name="The Broad Institute Genome Sequencing Center for Infectious Disease"/>
            <person name="Wu L."/>
            <person name="Ma J."/>
        </authorList>
    </citation>
    <scope>NUCLEOTIDE SEQUENCE [LARGE SCALE GENOMIC DNA]</scope>
    <source>
        <strain evidence="2">CCM 9147</strain>
    </source>
</reference>
<keyword evidence="2" id="KW-1185">Reference proteome</keyword>
<protein>
    <submittedName>
        <fullName evidence="1">Uncharacterized protein</fullName>
    </submittedName>
</protein>
<evidence type="ECO:0000313" key="1">
    <source>
        <dbReference type="EMBL" id="MFD1464347.1"/>
    </source>
</evidence>
<dbReference type="Proteomes" id="UP001597340">
    <property type="component" value="Unassembled WGS sequence"/>
</dbReference>
<name>A0ABW4DI27_9BACL</name>
<gene>
    <name evidence="1" type="ORF">ACFQ5D_24275</name>
</gene>